<keyword evidence="4 5" id="KW-0378">Hydrolase</keyword>
<name>A0A7X6KU62_9CELL</name>
<comment type="similarity">
    <text evidence="5">Belongs to the YqgF HJR family.</text>
</comment>
<reference evidence="8 9" key="1">
    <citation type="submission" date="2020-04" db="EMBL/GenBank/DDBJ databases">
        <title>MicrobeNet Type strains.</title>
        <authorList>
            <person name="Nicholson A.C."/>
        </authorList>
    </citation>
    <scope>NUCLEOTIDE SEQUENCE [LARGE SCALE GENOMIC DNA]</scope>
    <source>
        <strain evidence="8 9">ATCC BAA-788</strain>
    </source>
</reference>
<protein>
    <recommendedName>
        <fullName evidence="5">Putative pre-16S rRNA nuclease</fullName>
        <ecNumber evidence="5">3.1.-.-</ecNumber>
    </recommendedName>
</protein>
<comment type="caution">
    <text evidence="8">The sequence shown here is derived from an EMBL/GenBank/DDBJ whole genome shotgun (WGS) entry which is preliminary data.</text>
</comment>
<comment type="function">
    <text evidence="5">Could be a nuclease involved in processing of the 5'-end of pre-16S rRNA.</text>
</comment>
<evidence type="ECO:0000256" key="6">
    <source>
        <dbReference type="SAM" id="MobiDB-lite"/>
    </source>
</evidence>
<evidence type="ECO:0000313" key="9">
    <source>
        <dbReference type="Proteomes" id="UP000581206"/>
    </source>
</evidence>
<dbReference type="Proteomes" id="UP000581206">
    <property type="component" value="Unassembled WGS sequence"/>
</dbReference>
<feature type="compositionally biased region" description="Polar residues" evidence="6">
    <location>
        <begin position="174"/>
        <end position="184"/>
    </location>
</feature>
<evidence type="ECO:0000259" key="7">
    <source>
        <dbReference type="SMART" id="SM00732"/>
    </source>
</evidence>
<feature type="domain" description="YqgF/RNase H-like" evidence="7">
    <location>
        <begin position="17"/>
        <end position="123"/>
    </location>
</feature>
<dbReference type="InterPro" id="IPR006641">
    <property type="entry name" value="YqgF/RNaseH-like_dom"/>
</dbReference>
<accession>A0A7X6KU62</accession>
<dbReference type="EC" id="3.1.-.-" evidence="5"/>
<evidence type="ECO:0000313" key="8">
    <source>
        <dbReference type="EMBL" id="NKY21860.1"/>
    </source>
</evidence>
<dbReference type="GO" id="GO:0005829">
    <property type="term" value="C:cytosol"/>
    <property type="evidence" value="ECO:0007669"/>
    <property type="project" value="TreeGrafter"/>
</dbReference>
<dbReference type="GO" id="GO:0004518">
    <property type="term" value="F:nuclease activity"/>
    <property type="evidence" value="ECO:0007669"/>
    <property type="project" value="UniProtKB-KW"/>
</dbReference>
<dbReference type="InterPro" id="IPR012337">
    <property type="entry name" value="RNaseH-like_sf"/>
</dbReference>
<keyword evidence="2 5" id="KW-0690">Ribosome biogenesis</keyword>
<organism evidence="8 9">
    <name type="scientific">Cellulomonas denverensis</name>
    <dbReference type="NCBI Taxonomy" id="264297"/>
    <lineage>
        <taxon>Bacteria</taxon>
        <taxon>Bacillati</taxon>
        <taxon>Actinomycetota</taxon>
        <taxon>Actinomycetes</taxon>
        <taxon>Micrococcales</taxon>
        <taxon>Cellulomonadaceae</taxon>
        <taxon>Cellulomonas</taxon>
    </lineage>
</organism>
<dbReference type="EMBL" id="JAAXOX010000002">
    <property type="protein sequence ID" value="NKY21860.1"/>
    <property type="molecule type" value="Genomic_DNA"/>
</dbReference>
<dbReference type="Gene3D" id="3.30.420.140">
    <property type="entry name" value="YqgF/RNase H-like domain"/>
    <property type="match status" value="1"/>
</dbReference>
<evidence type="ECO:0000256" key="3">
    <source>
        <dbReference type="ARBA" id="ARBA00022722"/>
    </source>
</evidence>
<dbReference type="HAMAP" id="MF_00651">
    <property type="entry name" value="Nuclease_YqgF"/>
    <property type="match status" value="1"/>
</dbReference>
<dbReference type="PANTHER" id="PTHR33317:SF4">
    <property type="entry name" value="POLYNUCLEOTIDYL TRANSFERASE, RIBONUCLEASE H-LIKE SUPERFAMILY PROTEIN"/>
    <property type="match status" value="1"/>
</dbReference>
<evidence type="ECO:0000256" key="2">
    <source>
        <dbReference type="ARBA" id="ARBA00022517"/>
    </source>
</evidence>
<dbReference type="Pfam" id="PF03652">
    <property type="entry name" value="RuvX"/>
    <property type="match status" value="1"/>
</dbReference>
<evidence type="ECO:0000256" key="5">
    <source>
        <dbReference type="HAMAP-Rule" id="MF_00651"/>
    </source>
</evidence>
<dbReference type="InterPro" id="IPR005227">
    <property type="entry name" value="YqgF"/>
</dbReference>
<dbReference type="CDD" id="cd16964">
    <property type="entry name" value="YqgF"/>
    <property type="match status" value="1"/>
</dbReference>
<dbReference type="RefSeq" id="WP_168628994.1">
    <property type="nucleotide sequence ID" value="NZ_BONL01000002.1"/>
</dbReference>
<keyword evidence="9" id="KW-1185">Reference proteome</keyword>
<comment type="subcellular location">
    <subcellularLocation>
        <location evidence="5">Cytoplasm</location>
    </subcellularLocation>
</comment>
<dbReference type="SUPFAM" id="SSF53098">
    <property type="entry name" value="Ribonuclease H-like"/>
    <property type="match status" value="1"/>
</dbReference>
<proteinExistence type="inferred from homology"/>
<keyword evidence="3 5" id="KW-0540">Nuclease</keyword>
<gene>
    <name evidence="8" type="primary">ruvX</name>
    <name evidence="8" type="ORF">HGA03_04195</name>
</gene>
<dbReference type="AlphaFoldDB" id="A0A7X6KU62"/>
<keyword evidence="1 5" id="KW-0963">Cytoplasm</keyword>
<dbReference type="InterPro" id="IPR037027">
    <property type="entry name" value="YqgF/RNaseH-like_dom_sf"/>
</dbReference>
<dbReference type="PANTHER" id="PTHR33317">
    <property type="entry name" value="POLYNUCLEOTIDYL TRANSFERASE, RIBONUCLEASE H-LIKE SUPERFAMILY PROTEIN"/>
    <property type="match status" value="1"/>
</dbReference>
<dbReference type="GO" id="GO:0000967">
    <property type="term" value="P:rRNA 5'-end processing"/>
    <property type="evidence" value="ECO:0007669"/>
    <property type="project" value="UniProtKB-UniRule"/>
</dbReference>
<dbReference type="SMART" id="SM00732">
    <property type="entry name" value="YqgFc"/>
    <property type="match status" value="1"/>
</dbReference>
<sequence length="196" mass="19983">MSPSDEAGTPGDQIVRGARLAVDVGAVRVGLATSDPDGLIATPVATLARDTRTTDQIPTDLSQIAAEVRERNAAIVYVGLPRHLSGAEGSASEAARAYAGALAQAIAPVPVRMVDERMSTVTAHQALHASGRAGRRHRSVVDQAAAVVILQAALDGERARGRRPGEPVVVDVSATGQGEGTSQDAAPAGPTEGTTE</sequence>
<evidence type="ECO:0000256" key="1">
    <source>
        <dbReference type="ARBA" id="ARBA00022490"/>
    </source>
</evidence>
<evidence type="ECO:0000256" key="4">
    <source>
        <dbReference type="ARBA" id="ARBA00022801"/>
    </source>
</evidence>
<feature type="region of interest" description="Disordered" evidence="6">
    <location>
        <begin position="158"/>
        <end position="196"/>
    </location>
</feature>
<dbReference type="GO" id="GO:0016788">
    <property type="term" value="F:hydrolase activity, acting on ester bonds"/>
    <property type="evidence" value="ECO:0007669"/>
    <property type="project" value="UniProtKB-UniRule"/>
</dbReference>
<dbReference type="NCBIfam" id="TIGR00250">
    <property type="entry name" value="RNAse_H_YqgF"/>
    <property type="match status" value="1"/>
</dbReference>